<dbReference type="Pfam" id="PF04502">
    <property type="entry name" value="Saf4_Yju2"/>
    <property type="match status" value="1"/>
</dbReference>
<evidence type="ECO:0000313" key="3">
    <source>
        <dbReference type="EMBL" id="CAG8130742.1"/>
    </source>
</evidence>
<feature type="region of interest" description="Disordered" evidence="2">
    <location>
        <begin position="303"/>
        <end position="373"/>
    </location>
</feature>
<protein>
    <recommendedName>
        <fullName evidence="5">DUF455 domain protein</fullName>
    </recommendedName>
</protein>
<dbReference type="EMBL" id="CAJVOS010000027">
    <property type="protein sequence ID" value="CAG8130742.1"/>
    <property type="molecule type" value="Genomic_DNA"/>
</dbReference>
<dbReference type="PANTHER" id="PTHR12111">
    <property type="entry name" value="SPLICING FACTOR YJU2"/>
    <property type="match status" value="1"/>
</dbReference>
<proteinExistence type="inferred from homology"/>
<accession>A0A9W4HUR1</accession>
<evidence type="ECO:0000313" key="4">
    <source>
        <dbReference type="Proteomes" id="UP001153618"/>
    </source>
</evidence>
<name>A0A9W4HUR1_PENOL</name>
<evidence type="ECO:0008006" key="5">
    <source>
        <dbReference type="Google" id="ProtNLM"/>
    </source>
</evidence>
<dbReference type="Proteomes" id="UP001153618">
    <property type="component" value="Unassembled WGS sequence"/>
</dbReference>
<feature type="region of interest" description="Disordered" evidence="2">
    <location>
        <begin position="135"/>
        <end position="161"/>
    </location>
</feature>
<evidence type="ECO:0000256" key="1">
    <source>
        <dbReference type="ARBA" id="ARBA00005595"/>
    </source>
</evidence>
<comment type="similarity">
    <text evidence="1">Belongs to the CWC16 family.</text>
</comment>
<dbReference type="AlphaFoldDB" id="A0A9W4HUR1"/>
<dbReference type="PANTHER" id="PTHR12111:SF2">
    <property type="entry name" value="SPLICING FACTOR YJU2B-RELATED"/>
    <property type="match status" value="1"/>
</dbReference>
<sequence>MITADLCCSYVPPDQEGVMSGNQLAGKHPLGARARNLHTTGALVVRFEMPFAVWCDNCKPHPVIIGQGVRFNAEKTKVGNYYSTPIYTFRMKHTVCGGTIEIKTDPQNTAYVVTEGGRKRDLGEDKPLQPGEIAIKPFASNQDPAEKDPFSKLEDKMEDKTRAKTEASRILELRKARDRDWEDPYTKNQKLRHHFRQERKSLEKKDAAKAALQKKFSLDYEILDTTDADRQEASQVQFGGDARARETREERAIRLQPMFSTHDHLRKINAHGKNRVTRKTDLAAARKASWRKDVLAKARADRNPFGDLDDMADWTATKPLPSKPPRSSAGEKPFIKPSAPSAVPISKPDDAPRIQPPKSMPKAPLVNYSSESE</sequence>
<reference evidence="3" key="1">
    <citation type="submission" date="2021-07" db="EMBL/GenBank/DDBJ databases">
        <authorList>
            <person name="Branca A.L. A."/>
        </authorList>
    </citation>
    <scope>NUCLEOTIDE SEQUENCE</scope>
</reference>
<gene>
    <name evidence="3" type="ORF">POLS_LOCUS5505</name>
</gene>
<dbReference type="GO" id="GO:0000398">
    <property type="term" value="P:mRNA splicing, via spliceosome"/>
    <property type="evidence" value="ECO:0007669"/>
    <property type="project" value="InterPro"/>
</dbReference>
<dbReference type="OrthoDB" id="360327at2759"/>
<dbReference type="InterPro" id="IPR007590">
    <property type="entry name" value="Saf4/Yju2"/>
</dbReference>
<organism evidence="3 4">
    <name type="scientific">Penicillium olsonii</name>
    <dbReference type="NCBI Taxonomy" id="99116"/>
    <lineage>
        <taxon>Eukaryota</taxon>
        <taxon>Fungi</taxon>
        <taxon>Dikarya</taxon>
        <taxon>Ascomycota</taxon>
        <taxon>Pezizomycotina</taxon>
        <taxon>Eurotiomycetes</taxon>
        <taxon>Eurotiomycetidae</taxon>
        <taxon>Eurotiales</taxon>
        <taxon>Aspergillaceae</taxon>
        <taxon>Penicillium</taxon>
    </lineage>
</organism>
<evidence type="ECO:0000256" key="2">
    <source>
        <dbReference type="SAM" id="MobiDB-lite"/>
    </source>
</evidence>
<keyword evidence="4" id="KW-1185">Reference proteome</keyword>
<dbReference type="GO" id="GO:0005684">
    <property type="term" value="C:U2-type spliceosomal complex"/>
    <property type="evidence" value="ECO:0007669"/>
    <property type="project" value="TreeGrafter"/>
</dbReference>
<feature type="compositionally biased region" description="Basic and acidic residues" evidence="2">
    <location>
        <begin position="144"/>
        <end position="161"/>
    </location>
</feature>
<comment type="caution">
    <text evidence="3">The sequence shown here is derived from an EMBL/GenBank/DDBJ whole genome shotgun (WGS) entry which is preliminary data.</text>
</comment>
<dbReference type="GO" id="GO:0071014">
    <property type="term" value="C:post-mRNA release spliceosomal complex"/>
    <property type="evidence" value="ECO:0007669"/>
    <property type="project" value="TreeGrafter"/>
</dbReference>